<dbReference type="HOGENOM" id="CLU_798986_0_0_9"/>
<dbReference type="EMBL" id="ACKP02000010">
    <property type="protein sequence ID" value="EEX78166.1"/>
    <property type="molecule type" value="Genomic_DNA"/>
</dbReference>
<proteinExistence type="predicted"/>
<gene>
    <name evidence="3" type="ordered locus">Selsp_1800</name>
    <name evidence="4" type="ORF">SELSPUOL_00350</name>
</gene>
<feature type="transmembrane region" description="Helical" evidence="2">
    <location>
        <begin position="20"/>
        <end position="38"/>
    </location>
</feature>
<evidence type="ECO:0000313" key="6">
    <source>
        <dbReference type="Proteomes" id="UP000011124"/>
    </source>
</evidence>
<evidence type="ECO:0000256" key="2">
    <source>
        <dbReference type="SAM" id="Phobius"/>
    </source>
</evidence>
<accession>C9LSC6</accession>
<evidence type="ECO:0000313" key="5">
    <source>
        <dbReference type="Proteomes" id="UP000003505"/>
    </source>
</evidence>
<organism evidence="4 5">
    <name type="scientific">Selenomonas sputigena (strain ATCC 35185 / DSM 20758 / CCUG 44933 / VPI D19B-28)</name>
    <dbReference type="NCBI Taxonomy" id="546271"/>
    <lineage>
        <taxon>Bacteria</taxon>
        <taxon>Bacillati</taxon>
        <taxon>Bacillota</taxon>
        <taxon>Negativicutes</taxon>
        <taxon>Selenomonadales</taxon>
        <taxon>Selenomonadaceae</taxon>
        <taxon>Selenomonas</taxon>
    </lineage>
</organism>
<evidence type="ECO:0000313" key="4">
    <source>
        <dbReference type="EMBL" id="EEX78166.1"/>
    </source>
</evidence>
<dbReference type="Proteomes" id="UP000011124">
    <property type="component" value="Chromosome"/>
</dbReference>
<evidence type="ECO:0000313" key="3">
    <source>
        <dbReference type="EMBL" id="AEC00755.1"/>
    </source>
</evidence>
<reference evidence="4 5" key="1">
    <citation type="submission" date="2009-09" db="EMBL/GenBank/DDBJ databases">
        <authorList>
            <person name="Weinstock G."/>
            <person name="Sodergren E."/>
            <person name="Clifton S."/>
            <person name="Fulton L."/>
            <person name="Fulton B."/>
            <person name="Courtney L."/>
            <person name="Fronick C."/>
            <person name="Harrison M."/>
            <person name="Strong C."/>
            <person name="Farmer C."/>
            <person name="Delahaunty K."/>
            <person name="Markovic C."/>
            <person name="Hall O."/>
            <person name="Minx P."/>
            <person name="Tomlinson C."/>
            <person name="Mitreva M."/>
            <person name="Nelson J."/>
            <person name="Hou S."/>
            <person name="Wollam A."/>
            <person name="Pepin K.H."/>
            <person name="Johnson M."/>
            <person name="Bhonagiri V."/>
            <person name="Nash W.E."/>
            <person name="Warren W."/>
            <person name="Chinwalla A."/>
            <person name="Mardis E.R."/>
            <person name="Wilson R.K."/>
        </authorList>
    </citation>
    <scope>NUCLEOTIDE SEQUENCE [LARGE SCALE GENOMIC DNA]</scope>
    <source>
        <strain evidence="4">ATCC 35185</strain>
        <strain evidence="5">ATCC 35185 / DSM 20758 / VPI D19B-28</strain>
    </source>
</reference>
<dbReference type="AlphaFoldDB" id="C9LSC6"/>
<dbReference type="EMBL" id="CP002637">
    <property type="protein sequence ID" value="AEC00755.1"/>
    <property type="molecule type" value="Genomic_DNA"/>
</dbReference>
<name>C9LSC6_SELS3</name>
<keyword evidence="2" id="KW-0472">Membrane</keyword>
<keyword evidence="2" id="KW-1133">Transmembrane helix</keyword>
<keyword evidence="1" id="KW-0175">Coiled coil</keyword>
<protein>
    <submittedName>
        <fullName evidence="4">Uncharacterized protein</fullName>
    </submittedName>
</protein>
<dbReference type="KEGG" id="ssg:Selsp_1800"/>
<keyword evidence="6" id="KW-1185">Reference proteome</keyword>
<evidence type="ECO:0000256" key="1">
    <source>
        <dbReference type="SAM" id="Coils"/>
    </source>
</evidence>
<dbReference type="Proteomes" id="UP000003505">
    <property type="component" value="Unassembled WGS sequence"/>
</dbReference>
<sequence length="350" mass="39269">MPQEKAQGGGFWEKRRKEICGALAVLFLTALGGAFFFFRDAPPPAAPTKQEEGGIGVVDVTRAEKAHEAYVQLADLEVQYASLAADIDRLSRARRTLKPPALADEPFQLAAKEKNLQQQRLAAEEQARERRKALAAWEEDTKDAFLKEKKALEDAYQNRMVNIEMKIDNREAMFLSEADVKSLLDELKALREERGERIRALFAARDEEKRKYLDALIARDAKREKPAAASAQEEAARQKAEAERRNSEALLQAMQGVEIDEILRRKRAALAAKGEEVRIIREHIRKDIESKAAKLALLHHLSLVVAKETDEDADMRREETDAPSLRFPVVAPAALDLTEELIAELAPGNT</sequence>
<keyword evidence="2" id="KW-0812">Transmembrane</keyword>
<reference evidence="3 6" key="2">
    <citation type="submission" date="2011-04" db="EMBL/GenBank/DDBJ databases">
        <title>The complete genome of Selenomonas sputigena DSM 20758.</title>
        <authorList>
            <consortium name="US DOE Joint Genome Institute (JGI-PGF)"/>
            <person name="Lucas S."/>
            <person name="Copeland A."/>
            <person name="Lapidus A."/>
            <person name="Bruce D."/>
            <person name="Goodwin L."/>
            <person name="Pitluck S."/>
            <person name="Peters L."/>
            <person name="Kyrpides N."/>
            <person name="Mavromatis K."/>
            <person name="Ivanova N."/>
            <person name="Ovchinnikova G."/>
            <person name="Teshima H."/>
            <person name="Detter J.C."/>
            <person name="Tapia R."/>
            <person name="Han C."/>
            <person name="Land M."/>
            <person name="Hauser L."/>
            <person name="Markowitz V."/>
            <person name="Cheng J.-F."/>
            <person name="Hugenholtz P."/>
            <person name="Woyke T."/>
            <person name="Wu D."/>
            <person name="Gronow S."/>
            <person name="Wellnitz S."/>
            <person name="Schneider S."/>
            <person name="Klenk H.-P."/>
            <person name="Eisen J.A."/>
        </authorList>
    </citation>
    <scope>NUCLEOTIDE SEQUENCE [LARGE SCALE GENOMIC DNA]</scope>
    <source>
        <strain evidence="3">ATCC 35185</strain>
        <strain evidence="6">ATCC 35185 / DSM 20758 / VPI D19B-28</strain>
    </source>
</reference>
<feature type="coiled-coil region" evidence="1">
    <location>
        <begin position="73"/>
        <end position="129"/>
    </location>
</feature>
<dbReference type="RefSeq" id="WP_006191105.1">
    <property type="nucleotide sequence ID" value="NC_015437.1"/>
</dbReference>
<dbReference type="STRING" id="546271.Selsp_1800"/>
<feature type="coiled-coil region" evidence="1">
    <location>
        <begin position="228"/>
        <end position="257"/>
    </location>
</feature>